<dbReference type="Gene3D" id="2.40.30.100">
    <property type="entry name" value="AF2212/PG0164-like"/>
    <property type="match status" value="1"/>
</dbReference>
<accession>A0ABW2CAD9</accession>
<gene>
    <name evidence="1" type="ORF">ACFQGD_00095</name>
    <name evidence="2" type="ORF">ACFQGD_31870</name>
</gene>
<dbReference type="InterPro" id="IPR037079">
    <property type="entry name" value="AF2212/PG0164-like_sf"/>
</dbReference>
<dbReference type="EMBL" id="JBHSXX010000001">
    <property type="protein sequence ID" value="MFC6871729.1"/>
    <property type="molecule type" value="Genomic_DNA"/>
</dbReference>
<name>A0ABW2CAD9_9PSEU</name>
<reference evidence="2" key="3">
    <citation type="submission" date="2024-09" db="EMBL/GenBank/DDBJ databases">
        <authorList>
            <person name="Sun Q."/>
            <person name="Mori K."/>
        </authorList>
    </citation>
    <scope>NUCLEOTIDE SEQUENCE</scope>
    <source>
        <strain evidence="2">JCM 15899</strain>
    </source>
</reference>
<dbReference type="SUPFAM" id="SSF141694">
    <property type="entry name" value="AF2212/PG0164-like"/>
    <property type="match status" value="1"/>
</dbReference>
<dbReference type="InterPro" id="IPR015018">
    <property type="entry name" value="DUF1905"/>
</dbReference>
<comment type="caution">
    <text evidence="2">The sequence shown here is derived from an EMBL/GenBank/DDBJ whole genome shotgun (WGS) entry which is preliminary data.</text>
</comment>
<sequence length="87" mass="9651">MQWSFTGEIERFTGLGGWYHVDVPDDIGDEFEHDGFIPIIAEVGVSRWKTSVMPKGDGSRFVAIKAAVRKANDLDEGDPVTVTIRRG</sequence>
<dbReference type="Pfam" id="PF08922">
    <property type="entry name" value="DUF1905"/>
    <property type="match status" value="1"/>
</dbReference>
<proteinExistence type="predicted"/>
<protein>
    <submittedName>
        <fullName evidence="2">DUF1905 domain-containing protein</fullName>
    </submittedName>
</protein>
<reference evidence="2" key="1">
    <citation type="journal article" date="2014" name="Int. J. Syst. Evol. Microbiol.">
        <title>Complete genome of a new Firmicutes species belonging to the dominant human colonic microbiota ('Ruminococcus bicirculans') reveals two chromosomes and a selective capacity to utilize plant glucans.</title>
        <authorList>
            <consortium name="NISC Comparative Sequencing Program"/>
            <person name="Wegmann U."/>
            <person name="Louis P."/>
            <person name="Goesmann A."/>
            <person name="Henrissat B."/>
            <person name="Duncan S.H."/>
            <person name="Flint H.J."/>
        </authorList>
    </citation>
    <scope>NUCLEOTIDE SEQUENCE</scope>
    <source>
        <strain evidence="2">JCM 15899</strain>
    </source>
</reference>
<evidence type="ECO:0000313" key="2">
    <source>
        <dbReference type="EMBL" id="MFC6871729.1"/>
    </source>
</evidence>
<reference evidence="3" key="2">
    <citation type="journal article" date="2019" name="Int. J. Syst. Evol. Microbiol.">
        <title>The Global Catalogue of Microorganisms (GCM) 10K type strain sequencing project: providing services to taxonomists for standard genome sequencing and annotation.</title>
        <authorList>
            <consortium name="The Broad Institute Genomics Platform"/>
            <consortium name="The Broad Institute Genome Sequencing Center for Infectious Disease"/>
            <person name="Wu L."/>
            <person name="Ma J."/>
        </authorList>
    </citation>
    <scope>NUCLEOTIDE SEQUENCE [LARGE SCALE GENOMIC DNA]</scope>
    <source>
        <strain evidence="3">KCTC 32255</strain>
    </source>
</reference>
<keyword evidence="3" id="KW-1185">Reference proteome</keyword>
<evidence type="ECO:0000313" key="1">
    <source>
        <dbReference type="EMBL" id="MFC6865539.1"/>
    </source>
</evidence>
<evidence type="ECO:0000313" key="3">
    <source>
        <dbReference type="Proteomes" id="UP001596337"/>
    </source>
</evidence>
<organism evidence="2 3">
    <name type="scientific">Haloechinothrix salitolerans</name>
    <dbReference type="NCBI Taxonomy" id="926830"/>
    <lineage>
        <taxon>Bacteria</taxon>
        <taxon>Bacillati</taxon>
        <taxon>Actinomycetota</taxon>
        <taxon>Actinomycetes</taxon>
        <taxon>Pseudonocardiales</taxon>
        <taxon>Pseudonocardiaceae</taxon>
        <taxon>Haloechinothrix</taxon>
    </lineage>
</organism>
<dbReference type="Proteomes" id="UP001596337">
    <property type="component" value="Unassembled WGS sequence"/>
</dbReference>
<dbReference type="RefSeq" id="WP_345391826.1">
    <property type="nucleotide sequence ID" value="NZ_BAABLA010000007.1"/>
</dbReference>
<dbReference type="EMBL" id="JBHSXX010000001">
    <property type="protein sequence ID" value="MFC6865539.1"/>
    <property type="molecule type" value="Genomic_DNA"/>
</dbReference>